<name>A0A7J6KLU0_PEROL</name>
<comment type="caution">
    <text evidence="1">The sequence shown here is derived from an EMBL/GenBank/DDBJ whole genome shotgun (WGS) entry which is preliminary data.</text>
</comment>
<dbReference type="AlphaFoldDB" id="A0A7J6KLU0"/>
<feature type="non-terminal residue" evidence="1">
    <location>
        <position position="1"/>
    </location>
</feature>
<proteinExistence type="predicted"/>
<protein>
    <submittedName>
        <fullName evidence="1">Uncharacterized protein</fullName>
    </submittedName>
</protein>
<organism evidence="1 2">
    <name type="scientific">Perkinsus olseni</name>
    <name type="common">Perkinsus atlanticus</name>
    <dbReference type="NCBI Taxonomy" id="32597"/>
    <lineage>
        <taxon>Eukaryota</taxon>
        <taxon>Sar</taxon>
        <taxon>Alveolata</taxon>
        <taxon>Perkinsozoa</taxon>
        <taxon>Perkinsea</taxon>
        <taxon>Perkinsida</taxon>
        <taxon>Perkinsidae</taxon>
        <taxon>Perkinsus</taxon>
    </lineage>
</organism>
<gene>
    <name evidence="1" type="ORF">FOZ61_003467</name>
</gene>
<feature type="non-terminal residue" evidence="1">
    <location>
        <position position="72"/>
    </location>
</feature>
<dbReference type="EMBL" id="JABAHT010002061">
    <property type="protein sequence ID" value="KAF4647934.1"/>
    <property type="molecule type" value="Genomic_DNA"/>
</dbReference>
<evidence type="ECO:0000313" key="1">
    <source>
        <dbReference type="EMBL" id="KAF4647934.1"/>
    </source>
</evidence>
<evidence type="ECO:0000313" key="2">
    <source>
        <dbReference type="Proteomes" id="UP000570595"/>
    </source>
</evidence>
<reference evidence="1 2" key="1">
    <citation type="submission" date="2020-04" db="EMBL/GenBank/DDBJ databases">
        <title>Perkinsus olseni comparative genomics.</title>
        <authorList>
            <person name="Bogema D.R."/>
        </authorList>
    </citation>
    <scope>NUCLEOTIDE SEQUENCE [LARGE SCALE GENOMIC DNA]</scope>
    <source>
        <strain evidence="1">ATCC PRA-179</strain>
    </source>
</reference>
<dbReference type="Proteomes" id="UP000570595">
    <property type="component" value="Unassembled WGS sequence"/>
</dbReference>
<accession>A0A7J6KLU0</accession>
<sequence length="72" mass="8104">TPGPVSNSIISSWCPATTSTVRRCWWWVVPSTPMVTTSAMRSPQLCRTWPRKACSCMAQSWRPCIEAELTCQ</sequence>